<gene>
    <name evidence="2" type="ORF">CCUS01_03711</name>
</gene>
<evidence type="ECO:0000313" key="3">
    <source>
        <dbReference type="Proteomes" id="UP001239213"/>
    </source>
</evidence>
<feature type="compositionally biased region" description="Polar residues" evidence="1">
    <location>
        <begin position="1125"/>
        <end position="1135"/>
    </location>
</feature>
<feature type="compositionally biased region" description="Basic and acidic residues" evidence="1">
    <location>
        <begin position="636"/>
        <end position="645"/>
    </location>
</feature>
<feature type="region of interest" description="Disordered" evidence="1">
    <location>
        <begin position="864"/>
        <end position="891"/>
    </location>
</feature>
<evidence type="ECO:0000313" key="2">
    <source>
        <dbReference type="EMBL" id="KAK1485571.1"/>
    </source>
</evidence>
<proteinExistence type="predicted"/>
<keyword evidence="3" id="KW-1185">Reference proteome</keyword>
<dbReference type="EMBL" id="MPDP01000068">
    <property type="protein sequence ID" value="KAK1485571.1"/>
    <property type="molecule type" value="Genomic_DNA"/>
</dbReference>
<evidence type="ECO:0000256" key="1">
    <source>
        <dbReference type="SAM" id="MobiDB-lite"/>
    </source>
</evidence>
<organism evidence="2 3">
    <name type="scientific">Colletotrichum cuscutae</name>
    <dbReference type="NCBI Taxonomy" id="1209917"/>
    <lineage>
        <taxon>Eukaryota</taxon>
        <taxon>Fungi</taxon>
        <taxon>Dikarya</taxon>
        <taxon>Ascomycota</taxon>
        <taxon>Pezizomycotina</taxon>
        <taxon>Sordariomycetes</taxon>
        <taxon>Hypocreomycetidae</taxon>
        <taxon>Glomerellales</taxon>
        <taxon>Glomerellaceae</taxon>
        <taxon>Colletotrichum</taxon>
        <taxon>Colletotrichum acutatum species complex</taxon>
    </lineage>
</organism>
<feature type="compositionally biased region" description="Basic and acidic residues" evidence="1">
    <location>
        <begin position="1139"/>
        <end position="1151"/>
    </location>
</feature>
<comment type="caution">
    <text evidence="2">The sequence shown here is derived from an EMBL/GenBank/DDBJ whole genome shotgun (WGS) entry which is preliminary data.</text>
</comment>
<feature type="compositionally biased region" description="Basic and acidic residues" evidence="1">
    <location>
        <begin position="1173"/>
        <end position="1182"/>
    </location>
</feature>
<protein>
    <submittedName>
        <fullName evidence="2">Uncharacterized protein</fullName>
    </submittedName>
</protein>
<name>A0AAI9VE94_9PEZI</name>
<accession>A0AAI9VE94</accession>
<dbReference type="AlphaFoldDB" id="A0AAI9VE94"/>
<dbReference type="Proteomes" id="UP001239213">
    <property type="component" value="Unassembled WGS sequence"/>
</dbReference>
<sequence>MGAAALSLFTAFLFFRPSRLFLSCFRLAPGALGFGGLFSFGSLLRSTPKNIPTHDNLSPLQNHDFETAIIWSDCKCSSFTAFCLFSHKPGLFSQISINNAQQTCQCDEIAQSGPCPGCDPCNANDNGSPFEVSPDCIFRLFYSFPIHNCSHSISTENELGGGSPSKLPRLKDAARCNESHVDDQHMLLTPANGTHALVPFNYNQPSQARGFITHVPLCCPRYCQQQQQQQPVDRQDARWATTEQTPATLVSHPLDSRKETDREHAASLARIYDIRVAAPAPAAPGQNRYQGERSRDHGPVKYGIVCLSKGNGCWSIYILQAVQARGGGRTSMLLHLPPCALCNIIKKYLPLQLSMIYSLRTEALPHLDESAASGPCGGAQYDNSEELEQKDLPCLPSLRLDDPLSTGMQADWRNEPFAAKPVPGPLHNTPAFRRTQTQKSNNSVRNGLLVRRTGLLVYLNIATLYQRLATHRQRRSGWVDSRLARKGNSRGHTQRRLYSIPSTSIKQKQKHQHDSGYCSMVLADKKPAPTEEHAYWGPPLGSINLSPNRQLHRGLGKNTTHPLMPSLIVPPITVLNNYLDVVHRGRGSASWTPDKAEKDPKRRRLTLRTLNVSAYLQWMHIKKNPPSPYSTSRPGFQRERGDPSRDTFSMTVCGLAEALQKEEETQRQSSSTSIRRTEYCCCSPLHITLASKKEAARLCLHTYRKSCRDSEDHFPGSCKSQASSRFPEGIIPKETQYLTRGDEHIHRGDKNPPRELNNGLSMRIQQSGVCLHLEGGRVTLLLPRTKQMKPTRRNFVSPVPSMRTDINSVPPNSLYTISAGLAFKAAHSTLSYIEENASSSPNPGIVAPQRSKARLLQEVNPKEPESVYSAGGPLRTLSLTPPPSYLRRKGMGQNGSIRMEDAAYALRGCRTRDHLVTSTSTTISPVPASFHSPPADISLRIHPALYDDRLRWNASGQNSSHTQGQRLVICSEPDGVILPPSNLPPSPYQPFSVICRPVRPVRSGSFDLSHCRPRYSQDIASSTFTCLPVLPICPASNWLGLSEEAKNSDGLHPYPVCHPYLSFFYHRFWFSFGNQRQSWEESLDCQKIPSQRPYMSPITAAAGATINDSMLRTWRLATRMCVSEATRQQQVSNPQRRPRANETGRTARAERPTSSAPAAVLLSQSREDDEEEGNRNNYDRKPQSKKGVVIPSPCTSAVAQPVPVP</sequence>
<feature type="region of interest" description="Disordered" evidence="1">
    <location>
        <begin position="1125"/>
        <end position="1205"/>
    </location>
</feature>
<reference evidence="2" key="1">
    <citation type="submission" date="2016-11" db="EMBL/GenBank/DDBJ databases">
        <title>The genome sequence of Colletotrichum cuscutae.</title>
        <authorList>
            <person name="Baroncelli R."/>
        </authorList>
    </citation>
    <scope>NUCLEOTIDE SEQUENCE</scope>
    <source>
        <strain evidence="2">IMI 304802</strain>
    </source>
</reference>
<feature type="region of interest" description="Disordered" evidence="1">
    <location>
        <begin position="624"/>
        <end position="645"/>
    </location>
</feature>